<dbReference type="Pfam" id="PF00005">
    <property type="entry name" value="ABC_tran"/>
    <property type="match status" value="2"/>
</dbReference>
<organism evidence="12 13">
    <name type="scientific">Brassicogethes aeneus</name>
    <name type="common">Rape pollen beetle</name>
    <name type="synonym">Meligethes aeneus</name>
    <dbReference type="NCBI Taxonomy" id="1431903"/>
    <lineage>
        <taxon>Eukaryota</taxon>
        <taxon>Metazoa</taxon>
        <taxon>Ecdysozoa</taxon>
        <taxon>Arthropoda</taxon>
        <taxon>Hexapoda</taxon>
        <taxon>Insecta</taxon>
        <taxon>Pterygota</taxon>
        <taxon>Neoptera</taxon>
        <taxon>Endopterygota</taxon>
        <taxon>Coleoptera</taxon>
        <taxon>Polyphaga</taxon>
        <taxon>Cucujiformia</taxon>
        <taxon>Nitidulidae</taxon>
        <taxon>Meligethinae</taxon>
        <taxon>Brassicogethes</taxon>
    </lineage>
</organism>
<feature type="domain" description="ABC transmembrane type-1" evidence="11">
    <location>
        <begin position="94"/>
        <end position="364"/>
    </location>
</feature>
<feature type="transmembrane region" description="Helical" evidence="9">
    <location>
        <begin position="130"/>
        <end position="149"/>
    </location>
</feature>
<dbReference type="InterPro" id="IPR036640">
    <property type="entry name" value="ABC1_TM_sf"/>
</dbReference>
<evidence type="ECO:0000256" key="2">
    <source>
        <dbReference type="ARBA" id="ARBA00022448"/>
    </source>
</evidence>
<dbReference type="FunFam" id="1.20.1560.10:FF:000014">
    <property type="entry name" value="Multidrug resistance-associated protein member 4"/>
    <property type="match status" value="1"/>
</dbReference>
<comment type="subcellular location">
    <subcellularLocation>
        <location evidence="1">Membrane</location>
        <topology evidence="1">Multi-pass membrane protein</topology>
    </subcellularLocation>
</comment>
<name>A0A9P0B8M0_BRAAE</name>
<dbReference type="GO" id="GO:0016020">
    <property type="term" value="C:membrane"/>
    <property type="evidence" value="ECO:0007669"/>
    <property type="project" value="UniProtKB-SubCell"/>
</dbReference>
<keyword evidence="3 9" id="KW-0812">Transmembrane</keyword>
<sequence length="1343" mass="152193">MDSSKKYKNPSPEENANIFSKLFFCWLLPFFKYGYKNDLQLKDIYNTANKDATGPLADELEKHWIAEIQKAKKSNSTPNLSTAIKNTFWKSYAVFGFSLFLQWVVIKMMQPLVIAWYINYFQDDPNKDTTLGWILATAVTSMAFVNILISHHTNLGCQRIGLRVRVACGSLVYRKILRLNQKSLAKTAAGHLVNLLSNDLQRFDQASTRMHFIWIMPILACIASVIMYSQVGFACLAGLISMAIQAVPIQGYLSKLQGQLRYKVAKKTDFRVKLMNEITLGIQVIKMYAWEIPFQKMVEASRKYEISIITKTSYILGFTRAMTVYTERTALYLTLITYVLMGNRLTGEVVFSMAQLFNTVQFYMCINYPMAVSSLAEAKVSVKRLEEFLTLDETMEELKDKEIPAQPGLIKLTKINASWIPNPIVDTLRNIDLNIPPGTLCCVTGNVGTGKSSLLQLLLKELPYSSGKLDVQGDITYASQEPWLFVSNVRNNILFGQPYVKNRYKQVVKACALERDFELFPFGDKTLVGERGVSLSGGQRARINLARAVYRKSDIYLFDDPLSAVDTHVGKHLFEECIKKYLNNKTRILVTHQLQFLKDADLIVVLNNGQVEKVGTYSQLSLSELKHIVAEQNQEQNNENIKEETMEIVKRDRSMSVTSYASTIEEEREPEETEELMAKGALSSQVYTEYCKAGGNVFVIMFFVFLFAIAQASNNAGDIWLRFWTNNEEGIDSSNDTTSSINSTQLNVTNLISNMTSSTDIPKLWNENEDYIQKRNIYIYVYTFFIIAAIILTNARSMLFFKICMNASRNLHNKMFMNILQAPMRFFDTNPSGRILTRFSKDMGVVDELLPRATLDALQVFFVMFGIICMVFIVTPWMMLPTIFLGILFYYARTVYLATAQDVMRLEGLSRAPMYSHVSATLYGMSTIRSSKAQRMIVKEFDTLQDQNTGTWFLYLANSETFGFYLDMISTMFLAIVTYQFLIFDDGSTLKGDVGLVITQSLILMGMLQFGVRQTAEVAGNMTSVERILQYTKLDKEGPFESLPTKKPPQGWPSAGEIKFKNTYLKYVPEDPPVLKNLNIEIKPGEKVGIVGRTGAGKSTLIASLFRLAKIEGLIEIDNIDTESIGLEDLRKNISIIPQEPVLFSATVRYNLDPFDKCSDQVLWKALEDVELKDSVEALTQEVSEGGSNFSAGQRQLVCLARAIVRNNKILVMDEATANVDPHTDALIQQTIRKNFKNCTVITIAHRLNTIMDSDKVLVMDAGQCVEFDHPHVLLQNPEGYFTKMLEQTGKNLEEKLRKVAQDAHEQNLNKAKEDATDEVLDRNEPKEENKEQENEGNAETKL</sequence>
<evidence type="ECO:0000259" key="11">
    <source>
        <dbReference type="PROSITE" id="PS50929"/>
    </source>
</evidence>
<evidence type="ECO:0008006" key="14">
    <source>
        <dbReference type="Google" id="ProtNLM"/>
    </source>
</evidence>
<feature type="transmembrane region" description="Helical" evidence="9">
    <location>
        <begin position="777"/>
        <end position="795"/>
    </location>
</feature>
<dbReference type="InterPro" id="IPR044746">
    <property type="entry name" value="ABCC_6TM_D1"/>
</dbReference>
<keyword evidence="13" id="KW-1185">Reference proteome</keyword>
<dbReference type="Proteomes" id="UP001154078">
    <property type="component" value="Chromosome 5"/>
</dbReference>
<dbReference type="Pfam" id="PF00664">
    <property type="entry name" value="ABC_membrane"/>
    <property type="match status" value="2"/>
</dbReference>
<feature type="transmembrane region" description="Helical" evidence="9">
    <location>
        <begin position="962"/>
        <end position="982"/>
    </location>
</feature>
<feature type="transmembrane region" description="Helical" evidence="9">
    <location>
        <begin position="693"/>
        <end position="712"/>
    </location>
</feature>
<dbReference type="GO" id="GO:0005524">
    <property type="term" value="F:ATP binding"/>
    <property type="evidence" value="ECO:0007669"/>
    <property type="project" value="UniProtKB-KW"/>
</dbReference>
<dbReference type="FunFam" id="3.40.50.300:FF:000163">
    <property type="entry name" value="Multidrug resistance-associated protein member 4"/>
    <property type="match status" value="1"/>
</dbReference>
<evidence type="ECO:0000256" key="4">
    <source>
        <dbReference type="ARBA" id="ARBA00022741"/>
    </source>
</evidence>
<feature type="region of interest" description="Disordered" evidence="8">
    <location>
        <begin position="1301"/>
        <end position="1343"/>
    </location>
</feature>
<keyword evidence="5" id="KW-0067">ATP-binding</keyword>
<dbReference type="EMBL" id="OV121136">
    <property type="protein sequence ID" value="CAH0557612.1"/>
    <property type="molecule type" value="Genomic_DNA"/>
</dbReference>
<evidence type="ECO:0000256" key="8">
    <source>
        <dbReference type="SAM" id="MobiDB-lite"/>
    </source>
</evidence>
<dbReference type="InterPro" id="IPR003439">
    <property type="entry name" value="ABC_transporter-like_ATP-bd"/>
</dbReference>
<feature type="transmembrane region" description="Helical" evidence="9">
    <location>
        <begin position="212"/>
        <end position="230"/>
    </location>
</feature>
<evidence type="ECO:0000256" key="6">
    <source>
        <dbReference type="ARBA" id="ARBA00022989"/>
    </source>
</evidence>
<evidence type="ECO:0000259" key="10">
    <source>
        <dbReference type="PROSITE" id="PS50893"/>
    </source>
</evidence>
<dbReference type="InterPro" id="IPR003593">
    <property type="entry name" value="AAA+_ATPase"/>
</dbReference>
<reference evidence="12" key="1">
    <citation type="submission" date="2021-12" db="EMBL/GenBank/DDBJ databases">
        <authorList>
            <person name="King R."/>
        </authorList>
    </citation>
    <scope>NUCLEOTIDE SEQUENCE</scope>
</reference>
<dbReference type="PROSITE" id="PS50893">
    <property type="entry name" value="ABC_TRANSPORTER_2"/>
    <property type="match status" value="2"/>
</dbReference>
<feature type="domain" description="ABC transporter" evidence="10">
    <location>
        <begin position="410"/>
        <end position="633"/>
    </location>
</feature>
<dbReference type="GO" id="GO:0016887">
    <property type="term" value="F:ATP hydrolysis activity"/>
    <property type="evidence" value="ECO:0007669"/>
    <property type="project" value="InterPro"/>
</dbReference>
<proteinExistence type="predicted"/>
<dbReference type="PANTHER" id="PTHR24223:SF415">
    <property type="entry name" value="FI20190P1"/>
    <property type="match status" value="1"/>
</dbReference>
<dbReference type="FunFam" id="1.20.1560.10:FF:000026">
    <property type="entry name" value="Multidrug resistance-associated protein lethal(2)03659"/>
    <property type="match status" value="1"/>
</dbReference>
<feature type="domain" description="ABC transmembrane type-1" evidence="11">
    <location>
        <begin position="750"/>
        <end position="1024"/>
    </location>
</feature>
<dbReference type="SMART" id="SM00382">
    <property type="entry name" value="AAA"/>
    <property type="match status" value="2"/>
</dbReference>
<dbReference type="SUPFAM" id="SSF52540">
    <property type="entry name" value="P-loop containing nucleoside triphosphate hydrolases"/>
    <property type="match status" value="2"/>
</dbReference>
<dbReference type="InterPro" id="IPR027417">
    <property type="entry name" value="P-loop_NTPase"/>
</dbReference>
<protein>
    <recommendedName>
        <fullName evidence="14">Multidrug resistance-associated protein 4-like</fullName>
    </recommendedName>
</protein>
<dbReference type="PROSITE" id="PS00211">
    <property type="entry name" value="ABC_TRANSPORTER_1"/>
    <property type="match status" value="2"/>
</dbReference>
<dbReference type="SUPFAM" id="SSF90123">
    <property type="entry name" value="ABC transporter transmembrane region"/>
    <property type="match status" value="2"/>
</dbReference>
<dbReference type="CDD" id="cd03250">
    <property type="entry name" value="ABCC_MRP_domain1"/>
    <property type="match status" value="1"/>
</dbReference>
<evidence type="ECO:0000256" key="1">
    <source>
        <dbReference type="ARBA" id="ARBA00004141"/>
    </source>
</evidence>
<dbReference type="Gene3D" id="3.40.50.300">
    <property type="entry name" value="P-loop containing nucleotide triphosphate hydrolases"/>
    <property type="match status" value="2"/>
</dbReference>
<dbReference type="PROSITE" id="PS50929">
    <property type="entry name" value="ABC_TM1F"/>
    <property type="match status" value="2"/>
</dbReference>
<dbReference type="CDD" id="cd03244">
    <property type="entry name" value="ABCC_MRP_domain2"/>
    <property type="match status" value="1"/>
</dbReference>
<dbReference type="InterPro" id="IPR017871">
    <property type="entry name" value="ABC_transporter-like_CS"/>
</dbReference>
<dbReference type="GO" id="GO:0140359">
    <property type="term" value="F:ABC-type transporter activity"/>
    <property type="evidence" value="ECO:0007669"/>
    <property type="project" value="InterPro"/>
</dbReference>
<dbReference type="InterPro" id="IPR011527">
    <property type="entry name" value="ABC1_TM_dom"/>
</dbReference>
<dbReference type="OrthoDB" id="6500128at2759"/>
<evidence type="ECO:0000256" key="5">
    <source>
        <dbReference type="ARBA" id="ARBA00022840"/>
    </source>
</evidence>
<evidence type="ECO:0000256" key="9">
    <source>
        <dbReference type="SAM" id="Phobius"/>
    </source>
</evidence>
<dbReference type="InterPro" id="IPR050173">
    <property type="entry name" value="ABC_transporter_C-like"/>
</dbReference>
<evidence type="ECO:0000256" key="7">
    <source>
        <dbReference type="ARBA" id="ARBA00023136"/>
    </source>
</evidence>
<evidence type="ECO:0000256" key="3">
    <source>
        <dbReference type="ARBA" id="ARBA00022692"/>
    </source>
</evidence>
<keyword evidence="2" id="KW-0813">Transport</keyword>
<evidence type="ECO:0000313" key="12">
    <source>
        <dbReference type="EMBL" id="CAH0557612.1"/>
    </source>
</evidence>
<feature type="transmembrane region" description="Helical" evidence="9">
    <location>
        <begin position="92"/>
        <end position="118"/>
    </location>
</feature>
<keyword evidence="7 9" id="KW-0472">Membrane</keyword>
<keyword evidence="6 9" id="KW-1133">Transmembrane helix</keyword>
<feature type="transmembrane region" description="Helical" evidence="9">
    <location>
        <begin position="994"/>
        <end position="1012"/>
    </location>
</feature>
<keyword evidence="4" id="KW-0547">Nucleotide-binding</keyword>
<accession>A0A9P0B8M0</accession>
<dbReference type="PANTHER" id="PTHR24223">
    <property type="entry name" value="ATP-BINDING CASSETTE SUB-FAMILY C"/>
    <property type="match status" value="1"/>
</dbReference>
<feature type="transmembrane region" description="Helical" evidence="9">
    <location>
        <begin position="860"/>
        <end position="892"/>
    </location>
</feature>
<feature type="domain" description="ABC transporter" evidence="10">
    <location>
        <begin position="1058"/>
        <end position="1287"/>
    </location>
</feature>
<dbReference type="Gene3D" id="1.20.1560.10">
    <property type="entry name" value="ABC transporter type 1, transmembrane domain"/>
    <property type="match status" value="2"/>
</dbReference>
<gene>
    <name evidence="12" type="ORF">MELIAE_LOCUS8297</name>
</gene>
<dbReference type="CDD" id="cd18579">
    <property type="entry name" value="ABC_6TM_ABCC_D1"/>
    <property type="match status" value="1"/>
</dbReference>
<dbReference type="FunFam" id="3.40.50.300:FF:000482">
    <property type="entry name" value="Multidrug resistance-associated protein member 4"/>
    <property type="match status" value="1"/>
</dbReference>
<evidence type="ECO:0000313" key="13">
    <source>
        <dbReference type="Proteomes" id="UP001154078"/>
    </source>
</evidence>